<protein>
    <submittedName>
        <fullName evidence="12">DEAD/H associated domain protein</fullName>
    </submittedName>
</protein>
<dbReference type="CDD" id="cd17922">
    <property type="entry name" value="DEXHc_LHR-like"/>
    <property type="match status" value="1"/>
</dbReference>
<dbReference type="InterPro" id="IPR052511">
    <property type="entry name" value="ATP-dep_Helicase"/>
</dbReference>
<keyword evidence="6" id="KW-0238">DNA-binding</keyword>
<dbReference type="InterPro" id="IPR045628">
    <property type="entry name" value="Lhr_WH_dom"/>
</dbReference>
<keyword evidence="5" id="KW-0067">ATP-binding</keyword>
<organism evidence="12 13">
    <name type="scientific">Rhodobacter ferrooxidans</name>
    <dbReference type="NCBI Taxonomy" id="371731"/>
    <lineage>
        <taxon>Bacteria</taxon>
        <taxon>Pseudomonadati</taxon>
        <taxon>Pseudomonadota</taxon>
        <taxon>Alphaproteobacteria</taxon>
        <taxon>Rhodobacterales</taxon>
        <taxon>Rhodobacter group</taxon>
        <taxon>Rhodobacter</taxon>
    </lineage>
</organism>
<evidence type="ECO:0000256" key="7">
    <source>
        <dbReference type="ARBA" id="ARBA00023204"/>
    </source>
</evidence>
<evidence type="ECO:0000256" key="9">
    <source>
        <dbReference type="ARBA" id="ARBA00093467"/>
    </source>
</evidence>
<keyword evidence="1" id="KW-0547">Nucleotide-binding</keyword>
<feature type="domain" description="Helicase ATP-binding" evidence="10">
    <location>
        <begin position="60"/>
        <end position="238"/>
    </location>
</feature>
<proteinExistence type="inferred from homology"/>
<keyword evidence="7" id="KW-0234">DNA repair</keyword>
<dbReference type="CDD" id="cd18796">
    <property type="entry name" value="SF2_C_LHR"/>
    <property type="match status" value="1"/>
</dbReference>
<dbReference type="SMART" id="SM00487">
    <property type="entry name" value="DEXDc"/>
    <property type="match status" value="1"/>
</dbReference>
<dbReference type="PANTHER" id="PTHR47962">
    <property type="entry name" value="ATP-DEPENDENT HELICASE LHR-RELATED-RELATED"/>
    <property type="match status" value="1"/>
</dbReference>
<keyword evidence="8" id="KW-0413">Isomerase</keyword>
<dbReference type="Pfam" id="PF19306">
    <property type="entry name" value="WHD_Lhr"/>
    <property type="match status" value="1"/>
</dbReference>
<dbReference type="STRING" id="371731.Rsw2DRAFT_2608"/>
<keyword evidence="3" id="KW-0378">Hydrolase</keyword>
<dbReference type="Gene3D" id="3.40.50.300">
    <property type="entry name" value="P-loop containing nucleotide triphosphate hydrolases"/>
    <property type="match status" value="2"/>
</dbReference>
<dbReference type="PROSITE" id="PS51194">
    <property type="entry name" value="HELICASE_CTER"/>
    <property type="match status" value="1"/>
</dbReference>
<dbReference type="EMBL" id="ACYY01000019">
    <property type="protein sequence ID" value="EEW24428.1"/>
    <property type="molecule type" value="Genomic_DNA"/>
</dbReference>
<dbReference type="Pfam" id="PF00270">
    <property type="entry name" value="DEAD"/>
    <property type="match status" value="1"/>
</dbReference>
<feature type="domain" description="Helicase C-terminal" evidence="11">
    <location>
        <begin position="266"/>
        <end position="419"/>
    </location>
</feature>
<accession>C8S3I0</accession>
<dbReference type="InterPro" id="IPR027417">
    <property type="entry name" value="P-loop_NTPase"/>
</dbReference>
<comment type="similarity">
    <text evidence="9">Belongs to the Lhr helicase family. Lhr-Core subfamily.</text>
</comment>
<evidence type="ECO:0000313" key="12">
    <source>
        <dbReference type="EMBL" id="EEW24428.1"/>
    </source>
</evidence>
<dbReference type="Proteomes" id="UP000010121">
    <property type="component" value="Unassembled WGS sequence"/>
</dbReference>
<dbReference type="PROSITE" id="PS51192">
    <property type="entry name" value="HELICASE_ATP_BIND_1"/>
    <property type="match status" value="1"/>
</dbReference>
<dbReference type="GO" id="GO:0006281">
    <property type="term" value="P:DNA repair"/>
    <property type="evidence" value="ECO:0007669"/>
    <property type="project" value="UniProtKB-KW"/>
</dbReference>
<evidence type="ECO:0000256" key="4">
    <source>
        <dbReference type="ARBA" id="ARBA00022806"/>
    </source>
</evidence>
<dbReference type="GO" id="GO:0016887">
    <property type="term" value="F:ATP hydrolysis activity"/>
    <property type="evidence" value="ECO:0007669"/>
    <property type="project" value="TreeGrafter"/>
</dbReference>
<dbReference type="GO" id="GO:0005524">
    <property type="term" value="F:ATP binding"/>
    <property type="evidence" value="ECO:0007669"/>
    <property type="project" value="UniProtKB-KW"/>
</dbReference>
<dbReference type="SUPFAM" id="SSF52540">
    <property type="entry name" value="P-loop containing nucleoside triphosphate hydrolases"/>
    <property type="match status" value="1"/>
</dbReference>
<sequence length="830" mass="90252">MALGIGGPPLRRKGKPLRATSPLPCAAPCPYLAAMIPLPPALADWFAAQGWTLHPHQRQMLDLAASPACLLIAPTGGGKTLAGFLPTLAELGAAPAPGLHTLYISPLKALTADIRRNLRRPVEGAGLAIRVEDRTGDTTFTQRRRQRADPPHIWLTTPESLALLLSYDDAPRIFAGLRRVIVDEIHALAESKRGDQLMLSLARLATLAPGLRRIGLSATVEDPPALARFLAPDCRILQADPGPDPDISMLETEAAPPWAGGGGRYAIPAILDQVRAHRTTLIFHNTRAQAEIFFHDLWLQNTDNLAIAIHHGSLAREQRDRVEAAMTAGQLRAIVCTGTLDLGIDWGDVDLVIQVGAPKNVKRLVQRIGRANHRYNAPSKALLVPANRFEVVECHAAFDAVRAHTLDGDPRGPGPRDVLCQHILATAAAGPFDAGALYAEVTTAGPYATLTRPDFDACLDFVATGGYALRAYDRWQRLMLRGGQWTLRDPRAAAVIRQNLGTIVDTETLKVRLKGRMGTPLGEIEEAFAASLTPGDTFLIGGQVVRYEGLREMTVEVTRQPGRDPKVAVFSGTKFATSTLLTQRIMGIFAKKTWPELPPHTARWLALQREVSQLPQADRLLVETFPYEGREHLCLYGFAGRNAQQTLGLLLTKRMEDAGLAPLGFVATDYATLIWGLEPVTDVAPLLDAANLRDWLEGWLAGNAVMKRSFRGVATIAGLIERSHQGRRKSGRQATFSSDILYDTLQKYDPTHLLLAITREEAMRGLVDFGRIEEMLARVQGRIDLIALLRVSPLAAPLLLEHGRVPVAGAGQERLLAEAAERLLAAAGLA</sequence>
<evidence type="ECO:0000259" key="11">
    <source>
        <dbReference type="PROSITE" id="PS51194"/>
    </source>
</evidence>
<dbReference type="GO" id="GO:0003677">
    <property type="term" value="F:DNA binding"/>
    <property type="evidence" value="ECO:0007669"/>
    <property type="project" value="UniProtKB-KW"/>
</dbReference>
<gene>
    <name evidence="12" type="ORF">Rsw2DRAFT_2608</name>
</gene>
<dbReference type="SMART" id="SM00490">
    <property type="entry name" value="HELICc"/>
    <property type="match status" value="1"/>
</dbReference>
<evidence type="ECO:0000256" key="8">
    <source>
        <dbReference type="ARBA" id="ARBA00023235"/>
    </source>
</evidence>
<dbReference type="PANTHER" id="PTHR47962:SF3">
    <property type="entry name" value="LARGE ATP-DEPENDENT HELICASE-RELATED PROTEIN"/>
    <property type="match status" value="1"/>
</dbReference>
<evidence type="ECO:0000256" key="3">
    <source>
        <dbReference type="ARBA" id="ARBA00022801"/>
    </source>
</evidence>
<dbReference type="InterPro" id="IPR013701">
    <property type="entry name" value="Lhr-like_DEAD/DEAH_assoc"/>
</dbReference>
<dbReference type="InterPro" id="IPR001650">
    <property type="entry name" value="Helicase_C-like"/>
</dbReference>
<dbReference type="InterPro" id="IPR011545">
    <property type="entry name" value="DEAD/DEAH_box_helicase_dom"/>
</dbReference>
<dbReference type="PIRSF" id="PIRSF037307">
    <property type="entry name" value="Lhr-like_helic_prd"/>
    <property type="match status" value="1"/>
</dbReference>
<dbReference type="GO" id="GO:0004386">
    <property type="term" value="F:helicase activity"/>
    <property type="evidence" value="ECO:0007669"/>
    <property type="project" value="UniProtKB-KW"/>
</dbReference>
<dbReference type="Pfam" id="PF08494">
    <property type="entry name" value="DEAD_assoc"/>
    <property type="match status" value="1"/>
</dbReference>
<dbReference type="InterPro" id="IPR017170">
    <property type="entry name" value="Lhr-like"/>
</dbReference>
<evidence type="ECO:0000259" key="10">
    <source>
        <dbReference type="PROSITE" id="PS51192"/>
    </source>
</evidence>
<keyword evidence="13" id="KW-1185">Reference proteome</keyword>
<keyword evidence="4" id="KW-0347">Helicase</keyword>
<evidence type="ECO:0000256" key="6">
    <source>
        <dbReference type="ARBA" id="ARBA00023125"/>
    </source>
</evidence>
<keyword evidence="2" id="KW-0227">DNA damage</keyword>
<dbReference type="Pfam" id="PF00271">
    <property type="entry name" value="Helicase_C"/>
    <property type="match status" value="1"/>
</dbReference>
<dbReference type="eggNOG" id="COG1201">
    <property type="taxonomic scope" value="Bacteria"/>
</dbReference>
<dbReference type="NCBIfam" id="TIGR04121">
    <property type="entry name" value="DEXH_lig_assoc"/>
    <property type="match status" value="1"/>
</dbReference>
<evidence type="ECO:0000256" key="5">
    <source>
        <dbReference type="ARBA" id="ARBA00022840"/>
    </source>
</evidence>
<dbReference type="AlphaFoldDB" id="C8S3I0"/>
<evidence type="ECO:0000256" key="2">
    <source>
        <dbReference type="ARBA" id="ARBA00022763"/>
    </source>
</evidence>
<evidence type="ECO:0000256" key="1">
    <source>
        <dbReference type="ARBA" id="ARBA00022741"/>
    </source>
</evidence>
<reference evidence="12 13" key="1">
    <citation type="submission" date="2009-08" db="EMBL/GenBank/DDBJ databases">
        <title>The draft genome of Rhodobacter sp. SW2.</title>
        <authorList>
            <consortium name="US DOE Joint Genome Institute (JGI-PGF)"/>
            <person name="Lucas S."/>
            <person name="Copeland A."/>
            <person name="Lapidus A."/>
            <person name="Glavina del Rio T."/>
            <person name="Tice H."/>
            <person name="Bruce D."/>
            <person name="Goodwin L."/>
            <person name="Pitluck S."/>
            <person name="Larimer F."/>
            <person name="Land M.L."/>
            <person name="Hauser L."/>
            <person name="Emerson D."/>
        </authorList>
    </citation>
    <scope>NUCLEOTIDE SEQUENCE [LARGE SCALE GENOMIC DNA]</scope>
    <source>
        <strain evidence="12 13">SW2</strain>
    </source>
</reference>
<dbReference type="InterPro" id="IPR026362">
    <property type="entry name" value="DEXH_lig_assoc"/>
</dbReference>
<dbReference type="InterPro" id="IPR014001">
    <property type="entry name" value="Helicase_ATP-bd"/>
</dbReference>
<evidence type="ECO:0000313" key="13">
    <source>
        <dbReference type="Proteomes" id="UP000010121"/>
    </source>
</evidence>
<name>C8S3I0_9RHOB</name>
<comment type="caution">
    <text evidence="12">The sequence shown here is derived from an EMBL/GenBank/DDBJ whole genome shotgun (WGS) entry which is preliminary data.</text>
</comment>